<dbReference type="SUPFAM" id="SSF56235">
    <property type="entry name" value="N-terminal nucleophile aminohydrolases (Ntn hydrolases)"/>
    <property type="match status" value="1"/>
</dbReference>
<keyword evidence="8" id="KW-0061">Asparagine biosynthesis</keyword>
<reference evidence="12 13" key="1">
    <citation type="journal article" date="2011" name="J. Bacteriol.">
        <title>Genome sequence of Chthoniobacter flavus Ellin428, an aerobic heterotrophic soil bacterium.</title>
        <authorList>
            <person name="Kant R."/>
            <person name="van Passel M.W."/>
            <person name="Palva A."/>
            <person name="Lucas S."/>
            <person name="Lapidus A."/>
            <person name="Glavina Del Rio T."/>
            <person name="Dalin E."/>
            <person name="Tice H."/>
            <person name="Bruce D."/>
            <person name="Goodwin L."/>
            <person name="Pitluck S."/>
            <person name="Larimer F.W."/>
            <person name="Land M.L."/>
            <person name="Hauser L."/>
            <person name="Sangwan P."/>
            <person name="de Vos W.M."/>
            <person name="Janssen P.H."/>
            <person name="Smidt H."/>
        </authorList>
    </citation>
    <scope>NUCLEOTIDE SEQUENCE [LARGE SCALE GENOMIC DNA]</scope>
    <source>
        <strain evidence="12 13">Ellin428</strain>
    </source>
</reference>
<dbReference type="GO" id="GO:0005829">
    <property type="term" value="C:cytosol"/>
    <property type="evidence" value="ECO:0007669"/>
    <property type="project" value="TreeGrafter"/>
</dbReference>
<evidence type="ECO:0000256" key="5">
    <source>
        <dbReference type="ARBA" id="ARBA00022840"/>
    </source>
</evidence>
<dbReference type="InterPro" id="IPR001962">
    <property type="entry name" value="Asn_synthase"/>
</dbReference>
<dbReference type="InterPro" id="IPR029055">
    <property type="entry name" value="Ntn_hydrolases_N"/>
</dbReference>
<dbReference type="PROSITE" id="PS51278">
    <property type="entry name" value="GATASE_TYPE_2"/>
    <property type="match status" value="1"/>
</dbReference>
<comment type="caution">
    <text evidence="12">The sequence shown here is derived from an EMBL/GenBank/DDBJ whole genome shotgun (WGS) entry which is preliminary data.</text>
</comment>
<dbReference type="Pfam" id="PF00733">
    <property type="entry name" value="Asn_synthase"/>
    <property type="match status" value="1"/>
</dbReference>
<evidence type="ECO:0000256" key="6">
    <source>
        <dbReference type="ARBA" id="ARBA00022962"/>
    </source>
</evidence>
<dbReference type="AlphaFoldDB" id="B4DAH3"/>
<dbReference type="InterPro" id="IPR033738">
    <property type="entry name" value="AsnB_N"/>
</dbReference>
<keyword evidence="12" id="KW-0436">Ligase</keyword>
<dbReference type="Gene3D" id="3.60.20.10">
    <property type="entry name" value="Glutamine Phosphoribosylpyrophosphate, subunit 1, domain 1"/>
    <property type="match status" value="1"/>
</dbReference>
<dbReference type="InterPro" id="IPR017932">
    <property type="entry name" value="GATase_2_dom"/>
</dbReference>
<dbReference type="Proteomes" id="UP000005824">
    <property type="component" value="Unassembled WGS sequence"/>
</dbReference>
<feature type="active site" description="For GATase activity" evidence="8">
    <location>
        <position position="2"/>
    </location>
</feature>
<comment type="catalytic activity">
    <reaction evidence="7">
        <text>L-aspartate + L-glutamine + ATP + H2O = L-asparagine + L-glutamate + AMP + diphosphate + H(+)</text>
        <dbReference type="Rhea" id="RHEA:12228"/>
        <dbReference type="ChEBI" id="CHEBI:15377"/>
        <dbReference type="ChEBI" id="CHEBI:15378"/>
        <dbReference type="ChEBI" id="CHEBI:29985"/>
        <dbReference type="ChEBI" id="CHEBI:29991"/>
        <dbReference type="ChEBI" id="CHEBI:30616"/>
        <dbReference type="ChEBI" id="CHEBI:33019"/>
        <dbReference type="ChEBI" id="CHEBI:58048"/>
        <dbReference type="ChEBI" id="CHEBI:58359"/>
        <dbReference type="ChEBI" id="CHEBI:456215"/>
        <dbReference type="EC" id="6.3.5.4"/>
    </reaction>
</comment>
<gene>
    <name evidence="12" type="ORF">CfE428DRAFT_5914</name>
</gene>
<evidence type="ECO:0000256" key="8">
    <source>
        <dbReference type="PIRSR" id="PIRSR001589-1"/>
    </source>
</evidence>
<keyword evidence="13" id="KW-1185">Reference proteome</keyword>
<keyword evidence="4 9" id="KW-0547">Nucleotide-binding</keyword>
<evidence type="ECO:0000256" key="2">
    <source>
        <dbReference type="ARBA" id="ARBA00005752"/>
    </source>
</evidence>
<keyword evidence="6 8" id="KW-0315">Glutamine amidotransferase</keyword>
<comment type="similarity">
    <text evidence="2">Belongs to the asparagine synthetase family.</text>
</comment>
<dbReference type="InParanoid" id="B4DAH3"/>
<keyword evidence="5 9" id="KW-0067">ATP-binding</keyword>
<dbReference type="CDD" id="cd00712">
    <property type="entry name" value="AsnB"/>
    <property type="match status" value="1"/>
</dbReference>
<dbReference type="Pfam" id="PF13537">
    <property type="entry name" value="GATase_7"/>
    <property type="match status" value="1"/>
</dbReference>
<feature type="site" description="Important for beta-aspartyl-AMP intermediate formation" evidence="10">
    <location>
        <position position="384"/>
    </location>
</feature>
<dbReference type="InterPro" id="IPR006426">
    <property type="entry name" value="Asn_synth_AEB"/>
</dbReference>
<dbReference type="NCBIfam" id="TIGR01536">
    <property type="entry name" value="asn_synth_AEB"/>
    <property type="match status" value="1"/>
</dbReference>
<organism evidence="12 13">
    <name type="scientific">Chthoniobacter flavus Ellin428</name>
    <dbReference type="NCBI Taxonomy" id="497964"/>
    <lineage>
        <taxon>Bacteria</taxon>
        <taxon>Pseudomonadati</taxon>
        <taxon>Verrucomicrobiota</taxon>
        <taxon>Spartobacteria</taxon>
        <taxon>Chthoniobacterales</taxon>
        <taxon>Chthoniobacteraceae</taxon>
        <taxon>Chthoniobacter</taxon>
    </lineage>
</organism>
<comment type="pathway">
    <text evidence="1">Amino-acid biosynthesis; L-asparagine biosynthesis; L-asparagine from L-aspartate (L-Gln route): step 1/1.</text>
</comment>
<dbReference type="STRING" id="497964.CfE428DRAFT_5914"/>
<dbReference type="FunCoup" id="B4DAH3">
    <property type="interactions" value="493"/>
</dbReference>
<dbReference type="PANTHER" id="PTHR43284:SF1">
    <property type="entry name" value="ASPARAGINE SYNTHETASE"/>
    <property type="match status" value="1"/>
</dbReference>
<dbReference type="RefSeq" id="WP_006983234.1">
    <property type="nucleotide sequence ID" value="NZ_ABVL01000030.1"/>
</dbReference>
<dbReference type="PANTHER" id="PTHR43284">
    <property type="entry name" value="ASPARAGINE SYNTHETASE (GLUTAMINE-HYDROLYZING)"/>
    <property type="match status" value="1"/>
</dbReference>
<dbReference type="GO" id="GO:0005524">
    <property type="term" value="F:ATP binding"/>
    <property type="evidence" value="ECO:0007669"/>
    <property type="project" value="UniProtKB-KW"/>
</dbReference>
<evidence type="ECO:0000313" key="13">
    <source>
        <dbReference type="Proteomes" id="UP000005824"/>
    </source>
</evidence>
<feature type="domain" description="Glutamine amidotransferase type-2" evidence="11">
    <location>
        <begin position="2"/>
        <end position="211"/>
    </location>
</feature>
<dbReference type="InterPro" id="IPR014729">
    <property type="entry name" value="Rossmann-like_a/b/a_fold"/>
</dbReference>
<sequence>MCGIAGFVGPGDRGVLQRMTDAILHRGPDAEGHWTEESTGVHLGFRRLSIIDIRGGSQPMWTADGEIGVTFNGEIYNHAELRKELQAAGCQFQTDHSDTEVLLHAYRKWGDSFVERLNGMWAFVIYDRFRKRLFGSRDRFGKKPLYYFHEGQCFGWASELPALLQHPDCPRDLSTLSLKKYFAYAYIPAPRSIYERVWKLPGGHCFSYELRSGELKTWKYWEFVLEPTAMVGIPGDGGWQVATTDGRHNEQQIDQWCEQIRETFERAVKRRLMSDVPLGVFLSGGIDSSAVAALAAKHVPAGQLNTFAIGFNEPSFDESAHARFVAERLGTRHHEEILDLDKSVSLLPEIVAKLDEPLGDGSLLPTYLLSRFTRQHVTVALGGDGGDELFAGYDPFRALKKAERYSQFVPRPVHEAIRLVAARLPVSHQNMSLDFKIKRTLMGLSYPAPLWNSVWMSALEPRDLALLFREAPTATPDPNRRSPHGHALAAVGDRGYRAYLEEIYSEAIEAWDRCKQPNLIDRALQFWTNLYLQDGILAKVDRASMMNSLEARSPFLDIEFADLARRIPWQLKLRDGQTKWILKKALAPLLPQEIIQRKKKGFGMPIGRWLREGKFEFDHARTFPHLDVAFAENKLAAHLHGKSDERLFLWSYWLLSQWMKK</sequence>
<keyword evidence="8" id="KW-0028">Amino-acid biosynthesis</keyword>
<dbReference type="PIRSF" id="PIRSF001589">
    <property type="entry name" value="Asn_synthetase_glu-h"/>
    <property type="match status" value="1"/>
</dbReference>
<evidence type="ECO:0000256" key="1">
    <source>
        <dbReference type="ARBA" id="ARBA00005187"/>
    </source>
</evidence>
<dbReference type="eggNOG" id="COG0367">
    <property type="taxonomic scope" value="Bacteria"/>
</dbReference>
<dbReference type="CDD" id="cd01991">
    <property type="entry name" value="Asn_synthase_B_C"/>
    <property type="match status" value="1"/>
</dbReference>
<feature type="binding site" evidence="9">
    <location>
        <position position="309"/>
    </location>
    <ligand>
        <name>ATP</name>
        <dbReference type="ChEBI" id="CHEBI:30616"/>
    </ligand>
</feature>
<accession>B4DAH3</accession>
<feature type="binding site" evidence="9">
    <location>
        <position position="98"/>
    </location>
    <ligand>
        <name>L-glutamine</name>
        <dbReference type="ChEBI" id="CHEBI:58359"/>
    </ligand>
</feature>
<dbReference type="InterPro" id="IPR051786">
    <property type="entry name" value="ASN_synthetase/amidase"/>
</dbReference>
<evidence type="ECO:0000256" key="7">
    <source>
        <dbReference type="ARBA" id="ARBA00048741"/>
    </source>
</evidence>
<protein>
    <recommendedName>
        <fullName evidence="3">asparagine synthase (glutamine-hydrolyzing)</fullName>
        <ecNumber evidence="3">6.3.5.4</ecNumber>
    </recommendedName>
</protein>
<evidence type="ECO:0000256" key="4">
    <source>
        <dbReference type="ARBA" id="ARBA00022741"/>
    </source>
</evidence>
<evidence type="ECO:0000259" key="11">
    <source>
        <dbReference type="PROSITE" id="PS51278"/>
    </source>
</evidence>
<proteinExistence type="inferred from homology"/>
<dbReference type="EMBL" id="ABVL01000030">
    <property type="protein sequence ID" value="EDY16634.1"/>
    <property type="molecule type" value="Genomic_DNA"/>
</dbReference>
<dbReference type="Gene3D" id="3.40.50.620">
    <property type="entry name" value="HUPs"/>
    <property type="match status" value="2"/>
</dbReference>
<dbReference type="GO" id="GO:0004066">
    <property type="term" value="F:asparagine synthase (glutamine-hydrolyzing) activity"/>
    <property type="evidence" value="ECO:0007669"/>
    <property type="project" value="UniProtKB-EC"/>
</dbReference>
<evidence type="ECO:0000256" key="9">
    <source>
        <dbReference type="PIRSR" id="PIRSR001589-2"/>
    </source>
</evidence>
<evidence type="ECO:0000313" key="12">
    <source>
        <dbReference type="EMBL" id="EDY16634.1"/>
    </source>
</evidence>
<name>B4DAH3_9BACT</name>
<dbReference type="EC" id="6.3.5.4" evidence="3"/>
<dbReference type="SUPFAM" id="SSF52402">
    <property type="entry name" value="Adenine nucleotide alpha hydrolases-like"/>
    <property type="match status" value="1"/>
</dbReference>
<evidence type="ECO:0000256" key="10">
    <source>
        <dbReference type="PIRSR" id="PIRSR001589-3"/>
    </source>
</evidence>
<evidence type="ECO:0000256" key="3">
    <source>
        <dbReference type="ARBA" id="ARBA00012737"/>
    </source>
</evidence>
<dbReference type="GO" id="GO:0006529">
    <property type="term" value="P:asparagine biosynthetic process"/>
    <property type="evidence" value="ECO:0007669"/>
    <property type="project" value="UniProtKB-KW"/>
</dbReference>